<dbReference type="AlphaFoldDB" id="A0A450SCU2"/>
<dbReference type="PANTHER" id="PTHR43020">
    <property type="entry name" value="CDK5 REGULATORY SUBUNIT-ASSOCIATED PROTEIN 1"/>
    <property type="match status" value="1"/>
</dbReference>
<dbReference type="InterPro" id="IPR005839">
    <property type="entry name" value="Methylthiotransferase"/>
</dbReference>
<dbReference type="InterPro" id="IPR006463">
    <property type="entry name" value="MiaB_methiolase"/>
</dbReference>
<dbReference type="PROSITE" id="PS50926">
    <property type="entry name" value="TRAM"/>
    <property type="match status" value="1"/>
</dbReference>
<keyword evidence="8 14" id="KW-0408">Iron</keyword>
<feature type="domain" description="Radical SAM core" evidence="18">
    <location>
        <begin position="141"/>
        <end position="401"/>
    </location>
</feature>
<evidence type="ECO:0000256" key="13">
    <source>
        <dbReference type="ARBA" id="ARBA00052587"/>
    </source>
</evidence>
<dbReference type="SFLD" id="SFLDG01082">
    <property type="entry name" value="B12-binding_domain_containing"/>
    <property type="match status" value="1"/>
</dbReference>
<evidence type="ECO:0000256" key="9">
    <source>
        <dbReference type="ARBA" id="ARBA00023014"/>
    </source>
</evidence>
<keyword evidence="9 14" id="KW-0411">Iron-sulfur</keyword>
<evidence type="ECO:0000313" key="19">
    <source>
        <dbReference type="EMBL" id="VFJ50215.1"/>
    </source>
</evidence>
<evidence type="ECO:0000256" key="12">
    <source>
        <dbReference type="ARBA" id="ARBA00052380"/>
    </source>
</evidence>
<dbReference type="SMART" id="SM00729">
    <property type="entry name" value="Elp3"/>
    <property type="match status" value="1"/>
</dbReference>
<dbReference type="GO" id="GO:0005829">
    <property type="term" value="C:cytosol"/>
    <property type="evidence" value="ECO:0007669"/>
    <property type="project" value="TreeGrafter"/>
</dbReference>
<evidence type="ECO:0000256" key="15">
    <source>
        <dbReference type="SAM" id="MobiDB-lite"/>
    </source>
</evidence>
<dbReference type="GO" id="GO:0035597">
    <property type="term" value="F:tRNA-2-methylthio-N(6)-dimethylallyladenosine(37) synthase activity"/>
    <property type="evidence" value="ECO:0007669"/>
    <property type="project" value="UniProtKB-EC"/>
</dbReference>
<dbReference type="InterPro" id="IPR038135">
    <property type="entry name" value="Methylthiotransferase_N_sf"/>
</dbReference>
<keyword evidence="4 14" id="KW-0808">Transferase</keyword>
<feature type="domain" description="TRAM" evidence="16">
    <location>
        <begin position="404"/>
        <end position="467"/>
    </location>
</feature>
<name>A0A450SCU2_9GAMM</name>
<dbReference type="InterPro" id="IPR006638">
    <property type="entry name" value="Elp3/MiaA/NifB-like_rSAM"/>
</dbReference>
<dbReference type="PROSITE" id="PS51918">
    <property type="entry name" value="RADICAL_SAM"/>
    <property type="match status" value="1"/>
</dbReference>
<dbReference type="PANTHER" id="PTHR43020:SF2">
    <property type="entry name" value="MITOCHONDRIAL TRNA METHYLTHIOTRANSFERASE CDK5RAP1"/>
    <property type="match status" value="1"/>
</dbReference>
<keyword evidence="5 14" id="KW-0949">S-adenosyl-L-methionine</keyword>
<evidence type="ECO:0000256" key="10">
    <source>
        <dbReference type="ARBA" id="ARBA00033765"/>
    </source>
</evidence>
<evidence type="ECO:0000259" key="16">
    <source>
        <dbReference type="PROSITE" id="PS50926"/>
    </source>
</evidence>
<dbReference type="EMBL" id="CAADEY010000028">
    <property type="protein sequence ID" value="VFJ50215.1"/>
    <property type="molecule type" value="Genomic_DNA"/>
</dbReference>
<comment type="catalytic activity">
    <reaction evidence="12">
        <text>2-thio-N(6)-dimethylallyladenosine(37) in tRNA + S-adenosyl-L-methionine = 2-methylsulfanyl-N(6)-dimethylallyladenosine(37) in tRNA + S-adenosyl-L-homocysteine + H(+)</text>
        <dbReference type="Rhea" id="RHEA:37063"/>
        <dbReference type="Rhea" id="RHEA-COMP:10376"/>
        <dbReference type="Rhea" id="RHEA-COMP:10377"/>
        <dbReference type="ChEBI" id="CHEBI:15378"/>
        <dbReference type="ChEBI" id="CHEBI:57856"/>
        <dbReference type="ChEBI" id="CHEBI:59789"/>
        <dbReference type="ChEBI" id="CHEBI:74416"/>
        <dbReference type="ChEBI" id="CHEBI:74417"/>
    </reaction>
    <physiologicalReaction direction="left-to-right" evidence="12">
        <dbReference type="Rhea" id="RHEA:37064"/>
    </physiologicalReaction>
</comment>
<dbReference type="HAMAP" id="MF_01864">
    <property type="entry name" value="tRNA_metthiotr_MiaB"/>
    <property type="match status" value="1"/>
</dbReference>
<dbReference type="InterPro" id="IPR020612">
    <property type="entry name" value="Methylthiotransferase_CS"/>
</dbReference>
<comment type="subcellular location">
    <subcellularLocation>
        <location evidence="14">Cytoplasm</location>
    </subcellularLocation>
</comment>
<feature type="binding site" evidence="14">
    <location>
        <position position="81"/>
    </location>
    <ligand>
        <name>[4Fe-4S] cluster</name>
        <dbReference type="ChEBI" id="CHEBI:49883"/>
        <label>1</label>
    </ligand>
</feature>
<gene>
    <name evidence="14" type="primary">miaB</name>
    <name evidence="19" type="ORF">BECKDK2373C_GA0170839_102818</name>
</gene>
<dbReference type="GO" id="GO:0046872">
    <property type="term" value="F:metal ion binding"/>
    <property type="evidence" value="ECO:0007669"/>
    <property type="project" value="UniProtKB-KW"/>
</dbReference>
<organism evidence="19">
    <name type="scientific">Candidatus Kentrum sp. DK</name>
    <dbReference type="NCBI Taxonomy" id="2126562"/>
    <lineage>
        <taxon>Bacteria</taxon>
        <taxon>Pseudomonadati</taxon>
        <taxon>Pseudomonadota</taxon>
        <taxon>Gammaproteobacteria</taxon>
        <taxon>Candidatus Kentrum</taxon>
    </lineage>
</organism>
<dbReference type="Pfam" id="PF00919">
    <property type="entry name" value="UPF0004"/>
    <property type="match status" value="1"/>
</dbReference>
<dbReference type="FunFam" id="3.80.30.20:FF:000001">
    <property type="entry name" value="tRNA-2-methylthio-N(6)-dimethylallyladenosine synthase 2"/>
    <property type="match status" value="1"/>
</dbReference>
<dbReference type="SFLD" id="SFLDG01061">
    <property type="entry name" value="methylthiotransferase"/>
    <property type="match status" value="1"/>
</dbReference>
<dbReference type="Pfam" id="PF04055">
    <property type="entry name" value="Radical_SAM"/>
    <property type="match status" value="1"/>
</dbReference>
<dbReference type="SFLD" id="SFLDS00029">
    <property type="entry name" value="Radical_SAM"/>
    <property type="match status" value="1"/>
</dbReference>
<dbReference type="InterPro" id="IPR013848">
    <property type="entry name" value="Methylthiotransferase_N"/>
</dbReference>
<dbReference type="FunFam" id="3.40.50.12160:FF:000001">
    <property type="entry name" value="tRNA-2-methylthio-N(6)-dimethylallyladenosine synthase"/>
    <property type="match status" value="1"/>
</dbReference>
<protein>
    <recommendedName>
        <fullName evidence="10 14">tRNA-2-methylthio-N(6)-dimethylallyladenosine synthase</fullName>
        <ecNumber evidence="10 14">2.8.4.3</ecNumber>
    </recommendedName>
    <alternativeName>
        <fullName evidence="14">(Dimethylallyl)adenosine tRNA methylthiotransferase MiaB</fullName>
    </alternativeName>
    <alternativeName>
        <fullName evidence="14">tRNA-i(6)A37 methylthiotransferase</fullName>
    </alternativeName>
</protein>
<keyword evidence="7 14" id="KW-0479">Metal-binding</keyword>
<evidence type="ECO:0000256" key="6">
    <source>
        <dbReference type="ARBA" id="ARBA00022694"/>
    </source>
</evidence>
<feature type="binding site" evidence="14">
    <location>
        <position position="155"/>
    </location>
    <ligand>
        <name>[4Fe-4S] cluster</name>
        <dbReference type="ChEBI" id="CHEBI:49883"/>
        <label>2</label>
        <note>4Fe-4S-S-AdoMet</note>
    </ligand>
</feature>
<evidence type="ECO:0000259" key="18">
    <source>
        <dbReference type="PROSITE" id="PS51918"/>
    </source>
</evidence>
<proteinExistence type="inferred from homology"/>
<feature type="domain" description="MTTase N-terminal" evidence="17">
    <location>
        <begin position="1"/>
        <end position="118"/>
    </location>
</feature>
<comment type="similarity">
    <text evidence="14">Belongs to the methylthiotransferase family. MiaB subfamily.</text>
</comment>
<evidence type="ECO:0000256" key="2">
    <source>
        <dbReference type="ARBA" id="ARBA00022485"/>
    </source>
</evidence>
<dbReference type="SFLD" id="SFLDF00273">
    <property type="entry name" value="(dimethylallyl)adenosine_tRNA"/>
    <property type="match status" value="1"/>
</dbReference>
<dbReference type="Pfam" id="PF01938">
    <property type="entry name" value="TRAM"/>
    <property type="match status" value="1"/>
</dbReference>
<comment type="cofactor">
    <cofactor evidence="14">
        <name>[4Fe-4S] cluster</name>
        <dbReference type="ChEBI" id="CHEBI:49883"/>
    </cofactor>
    <text evidence="14">Binds 2 [4Fe-4S] clusters. One cluster is coordinated with 3 cysteines and an exchangeable S-adenosyl-L-methionine.</text>
</comment>
<keyword evidence="3 14" id="KW-0963">Cytoplasm</keyword>
<feature type="binding site" evidence="14">
    <location>
        <position position="162"/>
    </location>
    <ligand>
        <name>[4Fe-4S] cluster</name>
        <dbReference type="ChEBI" id="CHEBI:49883"/>
        <label>2</label>
        <note>4Fe-4S-S-AdoMet</note>
    </ligand>
</feature>
<evidence type="ECO:0000256" key="8">
    <source>
        <dbReference type="ARBA" id="ARBA00023004"/>
    </source>
</evidence>
<evidence type="ECO:0000256" key="5">
    <source>
        <dbReference type="ARBA" id="ARBA00022691"/>
    </source>
</evidence>
<dbReference type="InterPro" id="IPR023404">
    <property type="entry name" value="rSAM_horseshoe"/>
</dbReference>
<dbReference type="PROSITE" id="PS01278">
    <property type="entry name" value="MTTASE_RADICAL"/>
    <property type="match status" value="1"/>
</dbReference>
<comment type="function">
    <text evidence="1 14">Catalyzes the methylthiolation of N6-(dimethylallyl)adenosine (i(6)A), leading to the formation of 2-methylthio-N6-(dimethylallyl)adenosine (ms(2)i(6)A) at position 37 in tRNAs that read codons beginning with uridine.</text>
</comment>
<comment type="subunit">
    <text evidence="14">Monomer.</text>
</comment>
<sequence length="468" mass="50972">MKLYIKTFGCQMNEYDSARTADLLAHSHGMEPTDDPGQADVLLVNTCSVREKAQEKIFSLLGTWRRWKEARPDLIIGVGGCVASQEGEAIRTRAPHVDLVYGPRTLHRLPGMVDGARRSRETCVDISFPESEKFHCLPEPRAEGASAYLSIMEGCGRYCAYCVVPHTRGEEYSRPVEEVLDEAAALAAQGVRELIFLGQNVNAYRGALGPPEPGEPENRAPGTGRAGEGSDSAGNSEAPGWGDLGLLIRRAARIPGIGRIRYTTSHPARFPRDLIQCHAEVPALVAHVHLPAQSGSDRVLARMNRGYTGAEYLEIVAELRRARPGISIGSDFIVGFPGETDGDFEDTMALVEAAGLDQAFSFLFSPRPGTPAAGFPDDVPLSVKRERLARLQARLVERFELASRAMVGSVQRVLVERPSKKDPARMAGRTGNNRVVNFLADPDCIGRFVDVRITEALPNSLRGIVLPP</sequence>
<dbReference type="SUPFAM" id="SSF102114">
    <property type="entry name" value="Radical SAM enzymes"/>
    <property type="match status" value="1"/>
</dbReference>
<accession>A0A450SCU2</accession>
<evidence type="ECO:0000256" key="3">
    <source>
        <dbReference type="ARBA" id="ARBA00022490"/>
    </source>
</evidence>
<keyword evidence="2 14" id="KW-0004">4Fe-4S</keyword>
<dbReference type="InterPro" id="IPR007197">
    <property type="entry name" value="rSAM"/>
</dbReference>
<evidence type="ECO:0000256" key="7">
    <source>
        <dbReference type="ARBA" id="ARBA00022723"/>
    </source>
</evidence>
<evidence type="ECO:0000256" key="4">
    <source>
        <dbReference type="ARBA" id="ARBA00022679"/>
    </source>
</evidence>
<feature type="region of interest" description="Disordered" evidence="15">
    <location>
        <begin position="207"/>
        <end position="238"/>
    </location>
</feature>
<dbReference type="InterPro" id="IPR058240">
    <property type="entry name" value="rSAM_sf"/>
</dbReference>
<dbReference type="NCBIfam" id="TIGR00089">
    <property type="entry name" value="MiaB/RimO family radical SAM methylthiotransferase"/>
    <property type="match status" value="1"/>
</dbReference>
<dbReference type="Gene3D" id="3.80.30.20">
    <property type="entry name" value="tm_1862 like domain"/>
    <property type="match status" value="1"/>
</dbReference>
<feature type="binding site" evidence="14">
    <location>
        <position position="47"/>
    </location>
    <ligand>
        <name>[4Fe-4S] cluster</name>
        <dbReference type="ChEBI" id="CHEBI:49883"/>
        <label>1</label>
    </ligand>
</feature>
<feature type="binding site" evidence="14">
    <location>
        <position position="10"/>
    </location>
    <ligand>
        <name>[4Fe-4S] cluster</name>
        <dbReference type="ChEBI" id="CHEBI:49883"/>
        <label>1</label>
    </ligand>
</feature>
<evidence type="ECO:0000256" key="11">
    <source>
        <dbReference type="ARBA" id="ARBA00050926"/>
    </source>
</evidence>
<evidence type="ECO:0000256" key="14">
    <source>
        <dbReference type="HAMAP-Rule" id="MF_01864"/>
    </source>
</evidence>
<dbReference type="GO" id="GO:0051539">
    <property type="term" value="F:4 iron, 4 sulfur cluster binding"/>
    <property type="evidence" value="ECO:0007669"/>
    <property type="project" value="UniProtKB-UniRule"/>
</dbReference>
<comment type="catalytic activity">
    <reaction evidence="13">
        <text>N(6)-dimethylallyladenosine(37) in tRNA + (sulfur carrier)-SH + AH2 + 2 S-adenosyl-L-methionine = 2-methylsulfanyl-N(6)-dimethylallyladenosine(37) in tRNA + (sulfur carrier)-H + 5'-deoxyadenosine + L-methionine + A + S-adenosyl-L-homocysteine + 2 H(+)</text>
        <dbReference type="Rhea" id="RHEA:37067"/>
        <dbReference type="Rhea" id="RHEA-COMP:10375"/>
        <dbReference type="Rhea" id="RHEA-COMP:10376"/>
        <dbReference type="Rhea" id="RHEA-COMP:14737"/>
        <dbReference type="Rhea" id="RHEA-COMP:14739"/>
        <dbReference type="ChEBI" id="CHEBI:13193"/>
        <dbReference type="ChEBI" id="CHEBI:15378"/>
        <dbReference type="ChEBI" id="CHEBI:17319"/>
        <dbReference type="ChEBI" id="CHEBI:17499"/>
        <dbReference type="ChEBI" id="CHEBI:29917"/>
        <dbReference type="ChEBI" id="CHEBI:57844"/>
        <dbReference type="ChEBI" id="CHEBI:57856"/>
        <dbReference type="ChEBI" id="CHEBI:59789"/>
        <dbReference type="ChEBI" id="CHEBI:64428"/>
        <dbReference type="ChEBI" id="CHEBI:74415"/>
        <dbReference type="ChEBI" id="CHEBI:74417"/>
        <dbReference type="EC" id="2.8.4.3"/>
    </reaction>
    <physiologicalReaction direction="left-to-right" evidence="13">
        <dbReference type="Rhea" id="RHEA:37068"/>
    </physiologicalReaction>
</comment>
<dbReference type="InterPro" id="IPR002792">
    <property type="entry name" value="TRAM_dom"/>
</dbReference>
<dbReference type="Gene3D" id="3.40.50.12160">
    <property type="entry name" value="Methylthiotransferase, N-terminal domain"/>
    <property type="match status" value="1"/>
</dbReference>
<dbReference type="PROSITE" id="PS51449">
    <property type="entry name" value="MTTASE_N"/>
    <property type="match status" value="1"/>
</dbReference>
<comment type="catalytic activity">
    <reaction evidence="11">
        <text>N(6)-dimethylallyladenosine(37) in tRNA + (sulfur carrier)-SH + AH2 + S-adenosyl-L-methionine = 2-thio-N(6)-dimethylallyladenosine(37) in tRNA + (sulfur carrier)-H + 5'-deoxyadenosine + L-methionine + A + H(+)</text>
        <dbReference type="Rhea" id="RHEA:36339"/>
        <dbReference type="Rhea" id="RHEA-COMP:10375"/>
        <dbReference type="Rhea" id="RHEA-COMP:10377"/>
        <dbReference type="Rhea" id="RHEA-COMP:14737"/>
        <dbReference type="Rhea" id="RHEA-COMP:14739"/>
        <dbReference type="ChEBI" id="CHEBI:13193"/>
        <dbReference type="ChEBI" id="CHEBI:15378"/>
        <dbReference type="ChEBI" id="CHEBI:17319"/>
        <dbReference type="ChEBI" id="CHEBI:17499"/>
        <dbReference type="ChEBI" id="CHEBI:29917"/>
        <dbReference type="ChEBI" id="CHEBI:57844"/>
        <dbReference type="ChEBI" id="CHEBI:59789"/>
        <dbReference type="ChEBI" id="CHEBI:64428"/>
        <dbReference type="ChEBI" id="CHEBI:74415"/>
        <dbReference type="ChEBI" id="CHEBI:74416"/>
    </reaction>
    <physiologicalReaction direction="left-to-right" evidence="11">
        <dbReference type="Rhea" id="RHEA:36340"/>
    </physiologicalReaction>
</comment>
<reference evidence="19" key="1">
    <citation type="submission" date="2019-02" db="EMBL/GenBank/DDBJ databases">
        <authorList>
            <person name="Gruber-Vodicka R. H."/>
            <person name="Seah K. B. B."/>
        </authorList>
    </citation>
    <scope>NUCLEOTIDE SEQUENCE</scope>
    <source>
        <strain evidence="19">BECK_DK161</strain>
    </source>
</reference>
<evidence type="ECO:0000256" key="1">
    <source>
        <dbReference type="ARBA" id="ARBA00003234"/>
    </source>
</evidence>
<dbReference type="EC" id="2.8.4.3" evidence="10 14"/>
<feature type="binding site" evidence="14">
    <location>
        <position position="159"/>
    </location>
    <ligand>
        <name>[4Fe-4S] cluster</name>
        <dbReference type="ChEBI" id="CHEBI:49883"/>
        <label>2</label>
        <note>4Fe-4S-S-AdoMet</note>
    </ligand>
</feature>
<evidence type="ECO:0000259" key="17">
    <source>
        <dbReference type="PROSITE" id="PS51449"/>
    </source>
</evidence>
<keyword evidence="6 14" id="KW-0819">tRNA processing</keyword>